<organism evidence="1">
    <name type="scientific">Rhipicephalus microplus</name>
    <name type="common">Cattle tick</name>
    <name type="synonym">Boophilus microplus</name>
    <dbReference type="NCBI Taxonomy" id="6941"/>
    <lineage>
        <taxon>Eukaryota</taxon>
        <taxon>Metazoa</taxon>
        <taxon>Ecdysozoa</taxon>
        <taxon>Arthropoda</taxon>
        <taxon>Chelicerata</taxon>
        <taxon>Arachnida</taxon>
        <taxon>Acari</taxon>
        <taxon>Parasitiformes</taxon>
        <taxon>Ixodida</taxon>
        <taxon>Ixodoidea</taxon>
        <taxon>Ixodidae</taxon>
        <taxon>Rhipicephalinae</taxon>
        <taxon>Rhipicephalus</taxon>
        <taxon>Boophilus</taxon>
    </lineage>
</organism>
<dbReference type="EMBL" id="GHWJ01010523">
    <property type="protein sequence ID" value="NOV43260.1"/>
    <property type="molecule type" value="Transcribed_RNA"/>
</dbReference>
<name>A0A6M2DC66_RHIMP</name>
<dbReference type="AlphaFoldDB" id="A0A6M2DC66"/>
<sequence length="80" mass="9259">MLSGHARRFAVALFLSCFYDHSHRDHCDWECLHCNLVAWPPLLCLAFTISTYILAKYSGPYEHTLQDTQLKQPTQVIPTH</sequence>
<reference evidence="1" key="1">
    <citation type="submission" date="2019-09" db="EMBL/GenBank/DDBJ databases">
        <title>Organ-specific transcriptomic study of the physiology of the cattle tick, Rhipicephalus microplus.</title>
        <authorList>
            <person name="Tirloni L."/>
            <person name="Braz G."/>
            <person name="Gandara A.C.P."/>
            <person name="Sabadin G.A."/>
            <person name="da Silva R.M."/>
            <person name="Guizzo M.G."/>
            <person name="Machado J.A."/>
            <person name="Costa E.P."/>
            <person name="Gomes H.F."/>
            <person name="Moraes J."/>
            <person name="Mota M.B.S."/>
            <person name="Mesquita R.D."/>
            <person name="Alvarenga P.H."/>
            <person name="Alves F."/>
            <person name="Seixas A."/>
            <person name="da Fonseca R.N."/>
            <person name="Fogaca A."/>
            <person name="Logullo C."/>
            <person name="Tanaka A."/>
            <person name="Daffre S."/>
            <person name="Termignoni C."/>
            <person name="Vaz I.S.Jr."/>
            <person name="Oliveira P.L."/>
            <person name="Ribeiro J.M."/>
        </authorList>
    </citation>
    <scope>NUCLEOTIDE SEQUENCE</scope>
    <source>
        <strain evidence="1">Porto Alegre</strain>
    </source>
</reference>
<protein>
    <submittedName>
        <fullName evidence="1">Putative secreted protein</fullName>
    </submittedName>
</protein>
<accession>A0A6M2DC66</accession>
<proteinExistence type="predicted"/>
<evidence type="ECO:0000313" key="1">
    <source>
        <dbReference type="EMBL" id="NOV43260.1"/>
    </source>
</evidence>